<organism evidence="1 2">
    <name type="scientific">Gimesia fumaroli</name>
    <dbReference type="NCBI Taxonomy" id="2527976"/>
    <lineage>
        <taxon>Bacteria</taxon>
        <taxon>Pseudomonadati</taxon>
        <taxon>Planctomycetota</taxon>
        <taxon>Planctomycetia</taxon>
        <taxon>Planctomycetales</taxon>
        <taxon>Planctomycetaceae</taxon>
        <taxon>Gimesia</taxon>
    </lineage>
</organism>
<evidence type="ECO:0000313" key="1">
    <source>
        <dbReference type="EMBL" id="QDV49110.1"/>
    </source>
</evidence>
<name>A0A518I7Q0_9PLAN</name>
<proteinExistence type="predicted"/>
<dbReference type="RefSeq" id="WP_145306599.1">
    <property type="nucleotide sequence ID" value="NZ_CP037452.1"/>
</dbReference>
<evidence type="ECO:0000313" key="2">
    <source>
        <dbReference type="Proteomes" id="UP000318313"/>
    </source>
</evidence>
<dbReference type="KEGG" id="gfm:Enr17x_11260"/>
<keyword evidence="2" id="KW-1185">Reference proteome</keyword>
<dbReference type="Proteomes" id="UP000318313">
    <property type="component" value="Chromosome"/>
</dbReference>
<sequence length="980" mass="109838">MPSKIGKLIQGRSIFLVVLILELLGASELRAESFKANFDDTSRVSWQVRIDSSQAQKKWHVRNTTVPHAGAACEHLQIVTGNLGSLIELSHRLPSSRIINELTASLWFKSNRRGTRIGLEAVLPHQIDPETGAMARIYLIGDTYTDEGKWQELRCTTTDTLVNQSVGLLRGRSKLRQVDTRDMYVERVLIVTRSSSDKVEFLMDDLKLSPIVHPNQRVLETAAALNKQNAKPIVEFLLDRVQLQGTPMFPRMSRFHGEDLAELKQAGLNVIWAPKFDDYNFLSQLRSQGLWAMATPPRPKDEHGDFLASRDATLIPFDEQTAPIIFWNLGTQIPGKQWDEIRSRVGQIQSADQQFKRPIMADVLGKERQIAREVSMIGSSPHILNSDISLLEYRDTLIDKTRIAPGRFLWTWIQTEPTSANARWRSLSNKSPIIIEPEQIRMQTYATLSAGCRGNAYWTTTRLDDTTIPGALERKLVIRQLNMEIDLIEHWLATGSVISHVPFSLQQKESPRIKQLSAAFKNSGAKRLLRDELLSEREMLIQRENQARQEMQAAIIHSEYGTLILPVWYREGTQFVPDQLAGNDATIVIPGGNVSASVWELSTTEIKNLERKRVNGGVQITIPKFDMTSIIIMTSDQGLIQKLRNKVAALSRPSAETCVQLCQAKLERCQKTNGELVQLGVSQIARMDGPAILNRAQSLAKQAETALAAQDFHAARTHARDSMQMLRILQRSQWREATRTLSSAMSSPYTVSYSTLPDHWKMVSKIGRSGKNIEANLLRSGDFEDIDTWVVEGWTHEQNAIEGTQTIAELYPRDKKSGDFSLRLLAAPLSRNQMPVHIEGPLVKVTTPPLAVRSGQIVHVTGWVKVSSPIIGNPQGATFQDSIMGPGGALHWNLQSGWQKIDLIREVPQTDNLILTLSLNGMGSILFDDLRVIAYTPEPKPYQQINAAETPPLLQSADENSSGFNLLKKLPKLGPFPEKP</sequence>
<accession>A0A518I7Q0</accession>
<dbReference type="AlphaFoldDB" id="A0A518I7Q0"/>
<dbReference type="EMBL" id="CP037452">
    <property type="protein sequence ID" value="QDV49110.1"/>
    <property type="molecule type" value="Genomic_DNA"/>
</dbReference>
<protein>
    <submittedName>
        <fullName evidence="1">Uncharacterized protein</fullName>
    </submittedName>
</protein>
<dbReference type="Gene3D" id="2.60.120.260">
    <property type="entry name" value="Galactose-binding domain-like"/>
    <property type="match status" value="1"/>
</dbReference>
<reference evidence="1 2" key="1">
    <citation type="submission" date="2019-03" db="EMBL/GenBank/DDBJ databases">
        <title>Deep-cultivation of Planctomycetes and their phenomic and genomic characterization uncovers novel biology.</title>
        <authorList>
            <person name="Wiegand S."/>
            <person name="Jogler M."/>
            <person name="Boedeker C."/>
            <person name="Pinto D."/>
            <person name="Vollmers J."/>
            <person name="Rivas-Marin E."/>
            <person name="Kohn T."/>
            <person name="Peeters S.H."/>
            <person name="Heuer A."/>
            <person name="Rast P."/>
            <person name="Oberbeckmann S."/>
            <person name="Bunk B."/>
            <person name="Jeske O."/>
            <person name="Meyerdierks A."/>
            <person name="Storesund J.E."/>
            <person name="Kallscheuer N."/>
            <person name="Luecker S."/>
            <person name="Lage O.M."/>
            <person name="Pohl T."/>
            <person name="Merkel B.J."/>
            <person name="Hornburger P."/>
            <person name="Mueller R.-W."/>
            <person name="Bruemmer F."/>
            <person name="Labrenz M."/>
            <person name="Spormann A.M."/>
            <person name="Op den Camp H."/>
            <person name="Overmann J."/>
            <person name="Amann R."/>
            <person name="Jetten M.S.M."/>
            <person name="Mascher T."/>
            <person name="Medema M.H."/>
            <person name="Devos D.P."/>
            <person name="Kaster A.-K."/>
            <person name="Ovreas L."/>
            <person name="Rohde M."/>
            <person name="Galperin M.Y."/>
            <person name="Jogler C."/>
        </authorList>
    </citation>
    <scope>NUCLEOTIDE SEQUENCE [LARGE SCALE GENOMIC DNA]</scope>
    <source>
        <strain evidence="1 2">Enr17</strain>
    </source>
</reference>
<gene>
    <name evidence="1" type="ORF">Enr17x_11260</name>
</gene>
<dbReference type="OrthoDB" id="285961at2"/>